<proteinExistence type="predicted"/>
<feature type="chain" id="PRO_5011485428" evidence="1">
    <location>
        <begin position="19"/>
        <end position="206"/>
    </location>
</feature>
<organism evidence="2 3">
    <name type="scientific">Paenimyroides marinum</name>
    <dbReference type="NCBI Taxonomy" id="1159016"/>
    <lineage>
        <taxon>Bacteria</taxon>
        <taxon>Pseudomonadati</taxon>
        <taxon>Bacteroidota</taxon>
        <taxon>Flavobacteriia</taxon>
        <taxon>Flavobacteriales</taxon>
        <taxon>Flavobacteriaceae</taxon>
        <taxon>Paenimyroides</taxon>
    </lineage>
</organism>
<keyword evidence="3" id="KW-1185">Reference proteome</keyword>
<dbReference type="AlphaFoldDB" id="A0A1H6IWN6"/>
<reference evidence="2 3" key="1">
    <citation type="submission" date="2016-10" db="EMBL/GenBank/DDBJ databases">
        <authorList>
            <person name="de Groot N.N."/>
        </authorList>
    </citation>
    <scope>NUCLEOTIDE SEQUENCE [LARGE SCALE GENOMIC DNA]</scope>
    <source>
        <strain evidence="2 3">CGMCC 1.10825</strain>
    </source>
</reference>
<dbReference type="RefSeq" id="WP_091095116.1">
    <property type="nucleotide sequence ID" value="NZ_FNXE01000001.1"/>
</dbReference>
<protein>
    <submittedName>
        <fullName evidence="2">Uncharacterized protein</fullName>
    </submittedName>
</protein>
<feature type="signal peptide" evidence="1">
    <location>
        <begin position="1"/>
        <end position="18"/>
    </location>
</feature>
<gene>
    <name evidence="2" type="ORF">SAMN02927937_00048</name>
</gene>
<dbReference type="OrthoDB" id="1377859at2"/>
<dbReference type="Proteomes" id="UP000199634">
    <property type="component" value="Unassembled WGS sequence"/>
</dbReference>
<sequence>MKNYYLLFLLLTITISCSEDFNESAETVSLENYATNSVQANAPISLNTIVSQLVSGYTAVVSENTPATLTQKITLLDSVSLQNTAFLQIKPAGYTLISNTQAQRFLQNYEEEYTVLNTSAAVNDYFELIIAEEDNLTTIMGWVNTDTVLTNNEKQLLHFIISCLDNNPPPGSGDNDWSKKMIVAATLGFNQNTAQAVFNASLLIVY</sequence>
<keyword evidence="1" id="KW-0732">Signal</keyword>
<accession>A0A1H6IWN6</accession>
<evidence type="ECO:0000313" key="2">
    <source>
        <dbReference type="EMBL" id="SEH53789.1"/>
    </source>
</evidence>
<dbReference type="EMBL" id="FNXE01000001">
    <property type="protein sequence ID" value="SEH53789.1"/>
    <property type="molecule type" value="Genomic_DNA"/>
</dbReference>
<dbReference type="STRING" id="1159016.SAMN02927937_00048"/>
<evidence type="ECO:0000256" key="1">
    <source>
        <dbReference type="SAM" id="SignalP"/>
    </source>
</evidence>
<dbReference type="PROSITE" id="PS51257">
    <property type="entry name" value="PROKAR_LIPOPROTEIN"/>
    <property type="match status" value="1"/>
</dbReference>
<evidence type="ECO:0000313" key="3">
    <source>
        <dbReference type="Proteomes" id="UP000199634"/>
    </source>
</evidence>
<name>A0A1H6IWN6_9FLAO</name>